<evidence type="ECO:0000256" key="7">
    <source>
        <dbReference type="ARBA" id="ARBA00023014"/>
    </source>
</evidence>
<dbReference type="InterPro" id="IPR042265">
    <property type="entry name" value="DPH1/DPH2_3"/>
</dbReference>
<reference evidence="11" key="1">
    <citation type="submission" date="2013-12" db="EMBL/GenBank/DDBJ databases">
        <authorList>
            <person name="Aslett M."/>
        </authorList>
    </citation>
    <scope>NUCLEOTIDE SEQUENCE [LARGE SCALE GENOMIC DNA]</scope>
    <source>
        <strain evidence="11">Lindley</strain>
    </source>
</reference>
<dbReference type="Pfam" id="PF01866">
    <property type="entry name" value="Diphthamide_syn"/>
    <property type="match status" value="1"/>
</dbReference>
<evidence type="ECO:0000256" key="3">
    <source>
        <dbReference type="ARBA" id="ARBA00006179"/>
    </source>
</evidence>
<dbReference type="Gene3D" id="3.40.50.11840">
    <property type="entry name" value="Diphthamide synthesis DPH1/DPH2 domain 1"/>
    <property type="match status" value="1"/>
</dbReference>
<dbReference type="Proteomes" id="UP000050741">
    <property type="component" value="Unassembled WGS sequence"/>
</dbReference>
<comment type="similarity">
    <text evidence="3 8">Belongs to the DPH1/DPH2 family. DPH2 subfamily.</text>
</comment>
<feature type="region of interest" description="Disordered" evidence="9">
    <location>
        <begin position="797"/>
        <end position="834"/>
    </location>
</feature>
<dbReference type="InterPro" id="IPR010014">
    <property type="entry name" value="DHP2"/>
</dbReference>
<keyword evidence="11" id="KW-1185">Reference proteome</keyword>
<reference evidence="11" key="2">
    <citation type="submission" date="2014-05" db="EMBL/GenBank/DDBJ databases">
        <title>The genome and life-stage specific transcriptomes of Globodera pallida elucidate key aspects of plant parasitism by a cyst nematode.</title>
        <authorList>
            <person name="Cotton J.A."/>
            <person name="Lilley C.J."/>
            <person name="Jones L.M."/>
            <person name="Kikuchi T."/>
            <person name="Reid A.J."/>
            <person name="Thorpe P."/>
            <person name="Tsai I.J."/>
            <person name="Beasley H."/>
            <person name="Blok V."/>
            <person name="Cock P.J.A."/>
            <person name="Van den Akker S.E."/>
            <person name="Holroyd N."/>
            <person name="Hunt M."/>
            <person name="Mantelin S."/>
            <person name="Naghra H."/>
            <person name="Pain A."/>
            <person name="Palomares-Rius J.E."/>
            <person name="Zarowiecki M."/>
            <person name="Berriman M."/>
            <person name="Jones J.T."/>
            <person name="Urwin P.E."/>
        </authorList>
    </citation>
    <scope>NUCLEOTIDE SEQUENCE [LARGE SCALE GENOMIC DNA]</scope>
    <source>
        <strain evidence="11">Lindley</strain>
    </source>
</reference>
<dbReference type="SMART" id="SM00558">
    <property type="entry name" value="JmjC"/>
    <property type="match status" value="1"/>
</dbReference>
<evidence type="ECO:0000256" key="8">
    <source>
        <dbReference type="RuleBase" id="RU364133"/>
    </source>
</evidence>
<dbReference type="InterPro" id="IPR016435">
    <property type="entry name" value="DPH1/DPH2"/>
</dbReference>
<feature type="domain" description="JmjC" evidence="10">
    <location>
        <begin position="564"/>
        <end position="752"/>
    </location>
</feature>
<dbReference type="InterPro" id="IPR042263">
    <property type="entry name" value="DPH1/DPH2_1"/>
</dbReference>
<evidence type="ECO:0000313" key="11">
    <source>
        <dbReference type="Proteomes" id="UP000050741"/>
    </source>
</evidence>
<dbReference type="GO" id="GO:0051536">
    <property type="term" value="F:iron-sulfur cluster binding"/>
    <property type="evidence" value="ECO:0007669"/>
    <property type="project" value="UniProtKB-KW"/>
</dbReference>
<comment type="pathway">
    <text evidence="2 8">Protein modification; peptidyl-diphthamide biosynthesis.</text>
</comment>
<dbReference type="NCBIfam" id="TIGR00322">
    <property type="entry name" value="diphth2_R"/>
    <property type="match status" value="1"/>
</dbReference>
<dbReference type="NCBIfam" id="TIGR00272">
    <property type="entry name" value="DPH2"/>
    <property type="match status" value="1"/>
</dbReference>
<dbReference type="FunFam" id="3.40.50.11860:FF:000001">
    <property type="entry name" value="2-(3-amino-3-carboxypropyl)histidine synthase subunit 2"/>
    <property type="match status" value="1"/>
</dbReference>
<name>A0A183BR39_GLOPA</name>
<dbReference type="Gene3D" id="2.60.120.650">
    <property type="entry name" value="Cupin"/>
    <property type="match status" value="1"/>
</dbReference>
<evidence type="ECO:0000256" key="2">
    <source>
        <dbReference type="ARBA" id="ARBA00005156"/>
    </source>
</evidence>
<dbReference type="GO" id="GO:0017183">
    <property type="term" value="P:protein histidyl modification to diphthamide"/>
    <property type="evidence" value="ECO:0007669"/>
    <property type="project" value="UniProtKB-UniPathway"/>
</dbReference>
<dbReference type="SUPFAM" id="SSF51197">
    <property type="entry name" value="Clavaminate synthase-like"/>
    <property type="match status" value="1"/>
</dbReference>
<organism evidence="11 12">
    <name type="scientific">Globodera pallida</name>
    <name type="common">Potato cyst nematode worm</name>
    <name type="synonym">Heterodera pallida</name>
    <dbReference type="NCBI Taxonomy" id="36090"/>
    <lineage>
        <taxon>Eukaryota</taxon>
        <taxon>Metazoa</taxon>
        <taxon>Ecdysozoa</taxon>
        <taxon>Nematoda</taxon>
        <taxon>Chromadorea</taxon>
        <taxon>Rhabditida</taxon>
        <taxon>Tylenchina</taxon>
        <taxon>Tylenchomorpha</taxon>
        <taxon>Tylenchoidea</taxon>
        <taxon>Heteroderidae</taxon>
        <taxon>Heteroderinae</taxon>
        <taxon>Globodera</taxon>
    </lineage>
</organism>
<dbReference type="Gene3D" id="3.40.50.11860">
    <property type="entry name" value="Diphthamide synthesis DPH1/DPH2 domain 3"/>
    <property type="match status" value="1"/>
</dbReference>
<dbReference type="WBParaSite" id="GPLIN_000307500">
    <property type="protein sequence ID" value="GPLIN_000307500"/>
    <property type="gene ID" value="GPLIN_000307500"/>
</dbReference>
<accession>A0A183BR39</accession>
<dbReference type="GO" id="GO:0046872">
    <property type="term" value="F:metal ion binding"/>
    <property type="evidence" value="ECO:0007669"/>
    <property type="project" value="UniProtKB-KW"/>
</dbReference>
<dbReference type="GO" id="GO:0090560">
    <property type="term" value="F:2-(3-amino-3-carboxypropyl)histidine synthase activity"/>
    <property type="evidence" value="ECO:0007669"/>
    <property type="project" value="InterPro"/>
</dbReference>
<evidence type="ECO:0000256" key="5">
    <source>
        <dbReference type="ARBA" id="ARBA00022723"/>
    </source>
</evidence>
<dbReference type="PANTHER" id="PTHR10762:SF2">
    <property type="entry name" value="2-(3-AMINO-3-CARBOXYPROPYL)HISTIDINE SYNTHASE SUBUNIT 2"/>
    <property type="match status" value="1"/>
</dbReference>
<keyword evidence="5 8" id="KW-0479">Metal-binding</keyword>
<evidence type="ECO:0000256" key="4">
    <source>
        <dbReference type="ARBA" id="ARBA00021914"/>
    </source>
</evidence>
<evidence type="ECO:0000256" key="6">
    <source>
        <dbReference type="ARBA" id="ARBA00023004"/>
    </source>
</evidence>
<evidence type="ECO:0000256" key="9">
    <source>
        <dbReference type="SAM" id="MobiDB-lite"/>
    </source>
</evidence>
<evidence type="ECO:0000313" key="12">
    <source>
        <dbReference type="WBParaSite" id="GPLIN_000307500"/>
    </source>
</evidence>
<reference evidence="12" key="3">
    <citation type="submission" date="2016-06" db="UniProtKB">
        <authorList>
            <consortium name="WormBaseParasite"/>
        </authorList>
    </citation>
    <scope>IDENTIFICATION</scope>
</reference>
<dbReference type="AlphaFoldDB" id="A0A183BR39"/>
<feature type="compositionally biased region" description="Polar residues" evidence="9">
    <location>
        <begin position="797"/>
        <end position="813"/>
    </location>
</feature>
<proteinExistence type="inferred from homology"/>
<dbReference type="PROSITE" id="PS51184">
    <property type="entry name" value="JMJC"/>
    <property type="match status" value="1"/>
</dbReference>
<protein>
    <recommendedName>
        <fullName evidence="4 8">2-(3-amino-3-carboxypropyl)histidine synthase subunit 2</fullName>
    </recommendedName>
</protein>
<evidence type="ECO:0000259" key="10">
    <source>
        <dbReference type="PROSITE" id="PS51184"/>
    </source>
</evidence>
<comment type="cofactor">
    <cofactor evidence="1">
        <name>[4Fe-4S] cluster</name>
        <dbReference type="ChEBI" id="CHEBI:49883"/>
    </cofactor>
</comment>
<keyword evidence="7 8" id="KW-0411">Iron-sulfur</keyword>
<comment type="function">
    <text evidence="8">Required for the first step of diphthamide biosynthesis, a post-translational modification of histidine which occurs in elongation factor 2. DPH1 and DPH2 transfer a 3-amino-3-carboxypropyl (ACP) group from S-adenosyl-L-methionine (SAM) to a histidine residue, the reaction is assisted by a reduction system comprising DPH3 and a NADH-dependent reductase. Facilitates the reduction of the catalytic iron-sulfur cluster found in the DPH1 subunit.</text>
</comment>
<evidence type="ECO:0000256" key="1">
    <source>
        <dbReference type="ARBA" id="ARBA00001966"/>
    </source>
</evidence>
<dbReference type="UniPathway" id="UPA00559"/>
<dbReference type="InterPro" id="IPR003347">
    <property type="entry name" value="JmjC_dom"/>
</dbReference>
<keyword evidence="6 8" id="KW-0408">Iron</keyword>
<sequence>MAFSDISDLAEFFEVERLCSWILANNFRRTALQLPDELLEFAFQLVAAVEQKLAMNNDNSSEEQRKLYVLADTSYRSCCLDEIAAEHIACDSIVHFGDACLSECGSRMPALYIFGRRPFELDTFVEQFRAEISDQIVIDQHWDEAVLICEAGYTHVQDSLEHSVASALPPSVQVHSFKVPMQKSLSNPSDANATELLGRQVPSGFDAEDIQTVVYCPETRKFHTSETSAHRMLLRRLYLIERLRDARTVGLVIGAVALRGCREAVARVRKLCERDGKRLYVMYIGKLNEAKLSNFGIDVDAFVLLSCPFGIIQDGTKFCRPILSVFEAEVALNPTKRDWLADMRWTPNFEQLAKDEIERRGAEDGADAIELVSLTSGNIRRHRSSDGEPDSGRNGGGQLLEYSAGNHFALRSWRGLEDNGSSGGACTDDEGTKCPCELKQGMDGIATRYVDEPNPYFMFPFVLRNFLAENDWPPFRLWTDEYLAEKLAKGQCLTVRIGEKTHFRGQILHEHQCARHTFANCAAMLRWMRNEGHSDEGSEVPSPSSSICPNPSTHWAYLDYRDVLELLEQDEAERVDWTLLGVIPPAAEAAEKGEHWRDSTVWIGTPGAYTPCHFDTYGFNLHAQLRGHKRWLLFPPATDNNDNDAHNQQRLWPSRLPYEESSVFSALDIVGGDQRMDPDMPVWPLTIGPGDLLFVPPKWWHSVQCVKVKGENASDPEDNNSGCAAAVCISVNKWFPAPGDGRESAKEALLKFMMELFMGSGLLNAEEHLCPMECNSMESSDMDELAKLVEGRLENAVVNNEKNRQSPLGTLNGSAAKRPKFSSDSSNPSTEDGGKQLNFFYKKFSSHPKTERIEPIKWKQWREKCEFEDECPLNILQDEKEDKLTRNSLKMEMLDALGSSEVLDALLQVLLMRRGERDGHKAE</sequence>
<dbReference type="SFLD" id="SFLDS00032">
    <property type="entry name" value="Radical_SAM_3-amino-3-carboxyp"/>
    <property type="match status" value="1"/>
</dbReference>
<dbReference type="InterPro" id="IPR041667">
    <property type="entry name" value="Cupin_8"/>
</dbReference>
<dbReference type="Pfam" id="PF13621">
    <property type="entry name" value="Cupin_8"/>
    <property type="match status" value="1"/>
</dbReference>
<dbReference type="PANTHER" id="PTHR10762">
    <property type="entry name" value="DIPHTHAMIDE BIOSYNTHESIS PROTEIN"/>
    <property type="match status" value="1"/>
</dbReference>